<comment type="caution">
    <text evidence="5">The sequence shown here is derived from an EMBL/GenBank/DDBJ whole genome shotgun (WGS) entry which is preliminary data.</text>
</comment>
<keyword evidence="4" id="KW-0052">Apoplast</keyword>
<proteinExistence type="inferred from homology"/>
<evidence type="ECO:0000313" key="5">
    <source>
        <dbReference type="EMBL" id="KAJ3703925.1"/>
    </source>
</evidence>
<feature type="chain" id="PRO_5041769368" description="Dirigent protein" evidence="4">
    <location>
        <begin position="24"/>
        <end position="183"/>
    </location>
</feature>
<dbReference type="Pfam" id="PF03018">
    <property type="entry name" value="Dirigent"/>
    <property type="match status" value="1"/>
</dbReference>
<dbReference type="EMBL" id="JAMRDG010000001">
    <property type="protein sequence ID" value="KAJ3703925.1"/>
    <property type="molecule type" value="Genomic_DNA"/>
</dbReference>
<dbReference type="GO" id="GO:0009699">
    <property type="term" value="P:phenylpropanoid biosynthetic process"/>
    <property type="evidence" value="ECO:0007669"/>
    <property type="project" value="UniProtKB-ARBA"/>
</dbReference>
<reference evidence="5 6" key="1">
    <citation type="journal article" date="2022" name="Cell">
        <title>Repeat-based holocentromeres influence genome architecture and karyotype evolution.</title>
        <authorList>
            <person name="Hofstatter P.G."/>
            <person name="Thangavel G."/>
            <person name="Lux T."/>
            <person name="Neumann P."/>
            <person name="Vondrak T."/>
            <person name="Novak P."/>
            <person name="Zhang M."/>
            <person name="Costa L."/>
            <person name="Castellani M."/>
            <person name="Scott A."/>
            <person name="Toegelov H."/>
            <person name="Fuchs J."/>
            <person name="Mata-Sucre Y."/>
            <person name="Dias Y."/>
            <person name="Vanzela A.L.L."/>
            <person name="Huettel B."/>
            <person name="Almeida C.C.S."/>
            <person name="Simkova H."/>
            <person name="Souza G."/>
            <person name="Pedrosa-Harand A."/>
            <person name="Macas J."/>
            <person name="Mayer K.F.X."/>
            <person name="Houben A."/>
            <person name="Marques A."/>
        </authorList>
    </citation>
    <scope>NUCLEOTIDE SEQUENCE [LARGE SCALE GENOMIC DNA]</scope>
    <source>
        <strain evidence="5">RhyTen1mFocal</strain>
    </source>
</reference>
<dbReference type="InterPro" id="IPR004265">
    <property type="entry name" value="Dirigent"/>
</dbReference>
<keyword evidence="3 4" id="KW-0964">Secreted</keyword>
<comment type="similarity">
    <text evidence="1 4">Belongs to the plant dirigent protein family.</text>
</comment>
<sequence length="183" mass="19984">MASFLTLHSFCLFSILFAVTVTATNCASTALKPTTHFRFYMHDDFTGYTGTKPTAMRIVTMPKLSINDTSPRTFGDVAVLNNLLTKGPSHESELIGRAQGFSVRVADGGLVNALSLHLVFEHGTFAGSSIYMEGRIPLNEPIRESVLVGGTGQFRFARGYLISENYDYNLVTGGVVEVNVYVM</sequence>
<accession>A0AAD5ZTT3</accession>
<dbReference type="InterPro" id="IPR044859">
    <property type="entry name" value="Allene_oxi_cyc_Dirigent"/>
</dbReference>
<evidence type="ECO:0000256" key="4">
    <source>
        <dbReference type="RuleBase" id="RU363099"/>
    </source>
</evidence>
<evidence type="ECO:0000256" key="1">
    <source>
        <dbReference type="ARBA" id="ARBA00010746"/>
    </source>
</evidence>
<dbReference type="Proteomes" id="UP001210211">
    <property type="component" value="Unassembled WGS sequence"/>
</dbReference>
<comment type="subcellular location">
    <subcellularLocation>
        <location evidence="4">Secreted</location>
        <location evidence="4">Extracellular space</location>
        <location evidence="4">Apoplast</location>
    </subcellularLocation>
</comment>
<evidence type="ECO:0000256" key="3">
    <source>
        <dbReference type="ARBA" id="ARBA00022525"/>
    </source>
</evidence>
<comment type="subunit">
    <text evidence="2 4">Homodimer.</text>
</comment>
<dbReference type="GO" id="GO:0048046">
    <property type="term" value="C:apoplast"/>
    <property type="evidence" value="ECO:0007669"/>
    <property type="project" value="UniProtKB-SubCell"/>
</dbReference>
<dbReference type="AlphaFoldDB" id="A0AAD5ZTT3"/>
<dbReference type="Gene3D" id="2.40.480.10">
    <property type="entry name" value="Allene oxide cyclase-like"/>
    <property type="match status" value="1"/>
</dbReference>
<evidence type="ECO:0000313" key="6">
    <source>
        <dbReference type="Proteomes" id="UP001210211"/>
    </source>
</evidence>
<keyword evidence="6" id="KW-1185">Reference proteome</keyword>
<feature type="signal peptide" evidence="4">
    <location>
        <begin position="1"/>
        <end position="23"/>
    </location>
</feature>
<gene>
    <name evidence="5" type="ORF">LUZ61_007630</name>
</gene>
<evidence type="ECO:0000256" key="2">
    <source>
        <dbReference type="ARBA" id="ARBA00011738"/>
    </source>
</evidence>
<dbReference type="PANTHER" id="PTHR21495">
    <property type="entry name" value="NUCLEOPORIN-RELATED"/>
    <property type="match status" value="1"/>
</dbReference>
<comment type="function">
    <text evidence="4">Dirigent proteins impart stereoselectivity on the phenoxy radical-coupling reaction, yielding optically active lignans from two molecules of coniferyl alcohol in the biosynthesis of lignans, flavonolignans, and alkaloids and thus plays a central role in plant secondary metabolism.</text>
</comment>
<protein>
    <recommendedName>
        <fullName evidence="4">Dirigent protein</fullName>
    </recommendedName>
</protein>
<organism evidence="5 6">
    <name type="scientific">Rhynchospora tenuis</name>
    <dbReference type="NCBI Taxonomy" id="198213"/>
    <lineage>
        <taxon>Eukaryota</taxon>
        <taxon>Viridiplantae</taxon>
        <taxon>Streptophyta</taxon>
        <taxon>Embryophyta</taxon>
        <taxon>Tracheophyta</taxon>
        <taxon>Spermatophyta</taxon>
        <taxon>Magnoliopsida</taxon>
        <taxon>Liliopsida</taxon>
        <taxon>Poales</taxon>
        <taxon>Cyperaceae</taxon>
        <taxon>Cyperoideae</taxon>
        <taxon>Rhynchosporeae</taxon>
        <taxon>Rhynchospora</taxon>
    </lineage>
</organism>
<name>A0AAD5ZTT3_9POAL</name>
<keyword evidence="4" id="KW-0732">Signal</keyword>